<keyword evidence="2" id="KW-1185">Reference proteome</keyword>
<reference evidence="1 2" key="1">
    <citation type="submission" date="2020-06" db="EMBL/GenBank/DDBJ databases">
        <authorList>
            <person name="Li R."/>
            <person name="Bekaert M."/>
        </authorList>
    </citation>
    <scope>NUCLEOTIDE SEQUENCE [LARGE SCALE GENOMIC DNA]</scope>
    <source>
        <strain evidence="2">wild</strain>
    </source>
</reference>
<organism evidence="1 2">
    <name type="scientific">Mytilus coruscus</name>
    <name type="common">Sea mussel</name>
    <dbReference type="NCBI Taxonomy" id="42192"/>
    <lineage>
        <taxon>Eukaryota</taxon>
        <taxon>Metazoa</taxon>
        <taxon>Spiralia</taxon>
        <taxon>Lophotrochozoa</taxon>
        <taxon>Mollusca</taxon>
        <taxon>Bivalvia</taxon>
        <taxon>Autobranchia</taxon>
        <taxon>Pteriomorphia</taxon>
        <taxon>Mytilida</taxon>
        <taxon>Mytiloidea</taxon>
        <taxon>Mytilidae</taxon>
        <taxon>Mytilinae</taxon>
        <taxon>Mytilus</taxon>
    </lineage>
</organism>
<dbReference type="EMBL" id="CACVKT020001854">
    <property type="protein sequence ID" value="CAC5372441.1"/>
    <property type="molecule type" value="Genomic_DNA"/>
</dbReference>
<dbReference type="OrthoDB" id="9948935at2759"/>
<gene>
    <name evidence="1" type="ORF">MCOR_10520</name>
</gene>
<dbReference type="AlphaFoldDB" id="A0A6J8ARG9"/>
<evidence type="ECO:0000313" key="2">
    <source>
        <dbReference type="Proteomes" id="UP000507470"/>
    </source>
</evidence>
<dbReference type="InterPro" id="IPR039499">
    <property type="entry name" value="LURA1/LRA25"/>
</dbReference>
<protein>
    <submittedName>
        <fullName evidence="1">Uncharacterized protein</fullName>
    </submittedName>
</protein>
<accession>A0A6J8ARG9</accession>
<proteinExistence type="predicted"/>
<evidence type="ECO:0000313" key="1">
    <source>
        <dbReference type="EMBL" id="CAC5372441.1"/>
    </source>
</evidence>
<dbReference type="Pfam" id="PF14854">
    <property type="entry name" value="LURAP"/>
    <property type="match status" value="1"/>
</dbReference>
<name>A0A6J8ARG9_MYTCO</name>
<dbReference type="Proteomes" id="UP000507470">
    <property type="component" value="Unassembled WGS sequence"/>
</dbReference>
<sequence length="171" mass="19845">METSAEERINVALETLKKELIEMRSLDVELMKQLLSINDTIQKLTKGHTMTRTQSCKSRISTKRSQRLQHVKDRVEKPIRRLQSTPSFCRLSSTDSTSCFEKQESPNSVDDATFYFEESDEDLYVKDDRLARYNSMSCIAPLDDTQTNCYEEILRANIKVWKSSKVEESDC</sequence>